<dbReference type="EMBL" id="CP028918">
    <property type="protein sequence ID" value="AWB50109.1"/>
    <property type="molecule type" value="Genomic_DNA"/>
</dbReference>
<evidence type="ECO:0000256" key="6">
    <source>
        <dbReference type="ARBA" id="ARBA00023136"/>
    </source>
</evidence>
<feature type="transmembrane region" description="Helical" evidence="7">
    <location>
        <begin position="45"/>
        <end position="62"/>
    </location>
</feature>
<protein>
    <submittedName>
        <fullName evidence="8">Flagellar biosynthesis protein FliR</fullName>
    </submittedName>
</protein>
<name>A0A2S0UQL1_9RHOB</name>
<dbReference type="KEGG" id="geh:HYN69_17780"/>
<dbReference type="GO" id="GO:0005886">
    <property type="term" value="C:plasma membrane"/>
    <property type="evidence" value="ECO:0007669"/>
    <property type="project" value="UniProtKB-SubCell"/>
</dbReference>
<keyword evidence="8" id="KW-0966">Cell projection</keyword>
<accession>A0A2S0UQL1</accession>
<keyword evidence="5 7" id="KW-1133">Transmembrane helix</keyword>
<dbReference type="AlphaFoldDB" id="A0A2S0UQL1"/>
<feature type="transmembrane region" description="Helical" evidence="7">
    <location>
        <begin position="177"/>
        <end position="202"/>
    </location>
</feature>
<dbReference type="OrthoDB" id="9779817at2"/>
<dbReference type="RefSeq" id="WP_108436921.1">
    <property type="nucleotide sequence ID" value="NZ_CP028918.1"/>
</dbReference>
<keyword evidence="4 7" id="KW-0812">Transmembrane</keyword>
<keyword evidence="8" id="KW-0969">Cilium</keyword>
<comment type="subcellular location">
    <subcellularLocation>
        <location evidence="1">Cell membrane</location>
        <topology evidence="1">Multi-pass membrane protein</topology>
    </subcellularLocation>
</comment>
<dbReference type="InterPro" id="IPR002010">
    <property type="entry name" value="T3SS_IM_R"/>
</dbReference>
<organism evidence="8 9">
    <name type="scientific">Paragemmobacter aquarius</name>
    <dbReference type="NCBI Taxonomy" id="2169400"/>
    <lineage>
        <taxon>Bacteria</taxon>
        <taxon>Pseudomonadati</taxon>
        <taxon>Pseudomonadota</taxon>
        <taxon>Alphaproteobacteria</taxon>
        <taxon>Rhodobacterales</taxon>
        <taxon>Paracoccaceae</taxon>
        <taxon>Paragemmobacter</taxon>
    </lineage>
</organism>
<evidence type="ECO:0000256" key="1">
    <source>
        <dbReference type="ARBA" id="ARBA00004651"/>
    </source>
</evidence>
<dbReference type="PANTHER" id="PTHR30065:SF8">
    <property type="entry name" value="FLAGELLAR BIOSYNTHETIC PROTEIN FLIR"/>
    <property type="match status" value="1"/>
</dbReference>
<proteinExistence type="inferred from homology"/>
<evidence type="ECO:0000256" key="7">
    <source>
        <dbReference type="SAM" id="Phobius"/>
    </source>
</evidence>
<keyword evidence="9" id="KW-1185">Reference proteome</keyword>
<keyword evidence="6 7" id="KW-0472">Membrane</keyword>
<dbReference type="GO" id="GO:0006605">
    <property type="term" value="P:protein targeting"/>
    <property type="evidence" value="ECO:0007669"/>
    <property type="project" value="InterPro"/>
</dbReference>
<feature type="transmembrane region" description="Helical" evidence="7">
    <location>
        <begin position="82"/>
        <end position="103"/>
    </location>
</feature>
<evidence type="ECO:0000256" key="4">
    <source>
        <dbReference type="ARBA" id="ARBA00022692"/>
    </source>
</evidence>
<evidence type="ECO:0000313" key="9">
    <source>
        <dbReference type="Proteomes" id="UP000244496"/>
    </source>
</evidence>
<keyword evidence="3" id="KW-1003">Cell membrane</keyword>
<evidence type="ECO:0000256" key="2">
    <source>
        <dbReference type="ARBA" id="ARBA00009772"/>
    </source>
</evidence>
<keyword evidence="8" id="KW-0282">Flagellum</keyword>
<evidence type="ECO:0000313" key="8">
    <source>
        <dbReference type="EMBL" id="AWB50109.1"/>
    </source>
</evidence>
<feature type="transmembrane region" description="Helical" evidence="7">
    <location>
        <begin position="15"/>
        <end position="33"/>
    </location>
</feature>
<sequence>MMQDLAQLMVLLDAALRPLVMTFLRVGAVMALLPAFGEQSVPARLRLVIALAFTAVVAPAVMDRHTGDAVLLPALAEVLSGLLIGLSLRLLVLALQTAGAIAAQSASLSQLFATAGAEPQPAFGTLFTLGGLALAVQAGLHVRAAELMILSYDLLPAGRIPAASDVATWGTAQGARALSLALSLSAPFVIAAVLWNVALGVLNRAMPQLMVSFIGAPALSLGALVLLALVTPLLLPVWLAALHATLQNPFAP</sequence>
<evidence type="ECO:0000256" key="5">
    <source>
        <dbReference type="ARBA" id="ARBA00022989"/>
    </source>
</evidence>
<dbReference type="Pfam" id="PF01311">
    <property type="entry name" value="Bac_export_1"/>
    <property type="match status" value="1"/>
</dbReference>
<evidence type="ECO:0000256" key="3">
    <source>
        <dbReference type="ARBA" id="ARBA00022475"/>
    </source>
</evidence>
<dbReference type="PRINTS" id="PR00953">
    <property type="entry name" value="TYPE3IMRPROT"/>
</dbReference>
<dbReference type="PANTHER" id="PTHR30065">
    <property type="entry name" value="FLAGELLAR BIOSYNTHETIC PROTEIN FLIR"/>
    <property type="match status" value="1"/>
</dbReference>
<feature type="transmembrane region" description="Helical" evidence="7">
    <location>
        <begin position="214"/>
        <end position="239"/>
    </location>
</feature>
<reference evidence="8 9" key="1">
    <citation type="submission" date="2018-04" db="EMBL/GenBank/DDBJ databases">
        <title>Genome sequencing of Gemmobacter.</title>
        <authorList>
            <person name="Yi H."/>
            <person name="Baek M.-G."/>
        </authorList>
    </citation>
    <scope>NUCLEOTIDE SEQUENCE [LARGE SCALE GENOMIC DNA]</scope>
    <source>
        <strain evidence="8 9">HYN0069</strain>
    </source>
</reference>
<dbReference type="Proteomes" id="UP000244496">
    <property type="component" value="Chromosome"/>
</dbReference>
<gene>
    <name evidence="8" type="ORF">HYN69_17780</name>
</gene>
<comment type="similarity">
    <text evidence="2">Belongs to the FliR/MopE/SpaR family.</text>
</comment>